<dbReference type="GO" id="GO:0005737">
    <property type="term" value="C:cytoplasm"/>
    <property type="evidence" value="ECO:0007669"/>
    <property type="project" value="TreeGrafter"/>
</dbReference>
<dbReference type="AlphaFoldDB" id="A0A139A9Q8"/>
<sequence>MSFKTPNTLTRVPSTPSYPKLRSHGDTHHVESSVPVIVLDVSKSTGSRPSPPSSVRTAATSIGATSVSWGGSELTVVASSQGGSISNHTKTVSSRPSERYSASISNDKDVFKQRKLKLPAAEAARASATSTIVSTSSPKKRKLDEGNEVADATSPRQPVLSASTRDPRSPPTSPKSSHHTTPQPTRKKTKRHAFTPPSPPAAKPTTAAKSTPSSTSPPVDPKSILVVSPSILASTPSPTSSADRNHRKALKCLVGILSANPPSPLFQKYELGELLGYGSNGCVLAGTERGSERRVAVKLIYQPSSTVSGCDGGQEEVRVMEALRRVHGAGGGSRSRSHQGAAPAHHPNLVYLHETWLESSARVVVMEYVQTGNWVAGGSPSTGRKDIYEFRVPLVESSGAEEPIDVDAEPGTAASTNRRDMVALRLSSASCNTGTMFDLVEQRFSSVPSPTPAPAPEAQNGSSVSGKKKSSTTRSSAPPVPPPPILEHEIGVLFSQAVGAVREMHGRGVAHGDLKEENFLVTSDLRLKLADFGHSHFVYTSAGAKDAGEPKSSYEVYGTLELAAPEMHTAVLYRLGIRELDAAETADRSKAFPRHTGLPQDVWALGLVLYTMWHGELPEEHQEWMKGKSEIGKATRGRNAKGKWYGCDIGKHVPTECRDLLRRMLQMDPNERITIEEVAAHPWTKKWSDWNQRRMASGLATPHHVGS</sequence>
<gene>
    <name evidence="10" type="ORF">M427DRAFT_71591</name>
</gene>
<keyword evidence="3" id="KW-0808">Transferase</keyword>
<evidence type="ECO:0000256" key="4">
    <source>
        <dbReference type="ARBA" id="ARBA00022741"/>
    </source>
</evidence>
<dbReference type="SUPFAM" id="SSF56112">
    <property type="entry name" value="Protein kinase-like (PK-like)"/>
    <property type="match status" value="1"/>
</dbReference>
<accession>A0A139A9Q8</accession>
<evidence type="ECO:0000256" key="2">
    <source>
        <dbReference type="ARBA" id="ARBA00022527"/>
    </source>
</evidence>
<evidence type="ECO:0000313" key="11">
    <source>
        <dbReference type="Proteomes" id="UP000070544"/>
    </source>
</evidence>
<evidence type="ECO:0000256" key="1">
    <source>
        <dbReference type="ARBA" id="ARBA00010791"/>
    </source>
</evidence>
<evidence type="ECO:0000259" key="9">
    <source>
        <dbReference type="PROSITE" id="PS50011"/>
    </source>
</evidence>
<name>A0A139A9Q8_GONPJ</name>
<feature type="compositionally biased region" description="Low complexity" evidence="8">
    <location>
        <begin position="120"/>
        <end position="137"/>
    </location>
</feature>
<feature type="region of interest" description="Disordered" evidence="8">
    <location>
        <begin position="444"/>
        <end position="486"/>
    </location>
</feature>
<dbReference type="PROSITE" id="PS00107">
    <property type="entry name" value="PROTEIN_KINASE_ATP"/>
    <property type="match status" value="1"/>
</dbReference>
<feature type="compositionally biased region" description="Polar residues" evidence="8">
    <location>
        <begin position="1"/>
        <end position="17"/>
    </location>
</feature>
<dbReference type="GO" id="GO:0035556">
    <property type="term" value="P:intracellular signal transduction"/>
    <property type="evidence" value="ECO:0007669"/>
    <property type="project" value="TreeGrafter"/>
</dbReference>
<feature type="compositionally biased region" description="Low complexity" evidence="8">
    <location>
        <begin position="203"/>
        <end position="217"/>
    </location>
</feature>
<dbReference type="EMBL" id="KQ965781">
    <property type="protein sequence ID" value="KXS13205.1"/>
    <property type="molecule type" value="Genomic_DNA"/>
</dbReference>
<evidence type="ECO:0000256" key="7">
    <source>
        <dbReference type="PROSITE-ProRule" id="PRU10141"/>
    </source>
</evidence>
<dbReference type="InterPro" id="IPR011009">
    <property type="entry name" value="Kinase-like_dom_sf"/>
</dbReference>
<keyword evidence="2" id="KW-0723">Serine/threonine-protein kinase</keyword>
<feature type="compositionally biased region" description="Low complexity" evidence="8">
    <location>
        <begin position="456"/>
        <end position="465"/>
    </location>
</feature>
<dbReference type="PROSITE" id="PS00108">
    <property type="entry name" value="PROTEIN_KINASE_ST"/>
    <property type="match status" value="1"/>
</dbReference>
<feature type="region of interest" description="Disordered" evidence="8">
    <location>
        <begin position="78"/>
        <end position="222"/>
    </location>
</feature>
<protein>
    <submittedName>
        <fullName evidence="10">Kinase-like protein</fullName>
    </submittedName>
</protein>
<proteinExistence type="inferred from homology"/>
<dbReference type="OrthoDB" id="4062651at2759"/>
<keyword evidence="11" id="KW-1185">Reference proteome</keyword>
<evidence type="ECO:0000256" key="8">
    <source>
        <dbReference type="SAM" id="MobiDB-lite"/>
    </source>
</evidence>
<dbReference type="InterPro" id="IPR017441">
    <property type="entry name" value="Protein_kinase_ATP_BS"/>
</dbReference>
<evidence type="ECO:0000313" key="10">
    <source>
        <dbReference type="EMBL" id="KXS13205.1"/>
    </source>
</evidence>
<dbReference type="OMA" id="HANHVAP"/>
<keyword evidence="6 7" id="KW-0067">ATP-binding</keyword>
<dbReference type="Gene3D" id="1.10.510.10">
    <property type="entry name" value="Transferase(Phosphotransferase) domain 1"/>
    <property type="match status" value="1"/>
</dbReference>
<feature type="region of interest" description="Disordered" evidence="8">
    <location>
        <begin position="1"/>
        <end position="32"/>
    </location>
</feature>
<dbReference type="GO" id="GO:0005524">
    <property type="term" value="F:ATP binding"/>
    <property type="evidence" value="ECO:0007669"/>
    <property type="project" value="UniProtKB-UniRule"/>
</dbReference>
<dbReference type="SMART" id="SM00220">
    <property type="entry name" value="S_TKc"/>
    <property type="match status" value="1"/>
</dbReference>
<dbReference type="InterPro" id="IPR008271">
    <property type="entry name" value="Ser/Thr_kinase_AS"/>
</dbReference>
<dbReference type="PANTHER" id="PTHR24346">
    <property type="entry name" value="MAP/MICROTUBULE AFFINITY-REGULATING KINASE"/>
    <property type="match status" value="1"/>
</dbReference>
<dbReference type="PANTHER" id="PTHR24346:SF82">
    <property type="entry name" value="KP78A-RELATED"/>
    <property type="match status" value="1"/>
</dbReference>
<reference evidence="10 11" key="1">
    <citation type="journal article" date="2015" name="Genome Biol. Evol.">
        <title>Phylogenomic analyses indicate that early fungi evolved digesting cell walls of algal ancestors of land plants.</title>
        <authorList>
            <person name="Chang Y."/>
            <person name="Wang S."/>
            <person name="Sekimoto S."/>
            <person name="Aerts A.L."/>
            <person name="Choi C."/>
            <person name="Clum A."/>
            <person name="LaButti K.M."/>
            <person name="Lindquist E.A."/>
            <person name="Yee Ngan C."/>
            <person name="Ohm R.A."/>
            <person name="Salamov A.A."/>
            <person name="Grigoriev I.V."/>
            <person name="Spatafora J.W."/>
            <person name="Berbee M.L."/>
        </authorList>
    </citation>
    <scope>NUCLEOTIDE SEQUENCE [LARGE SCALE GENOMIC DNA]</scope>
    <source>
        <strain evidence="10 11">JEL478</strain>
    </source>
</reference>
<dbReference type="Gene3D" id="3.30.200.20">
    <property type="entry name" value="Phosphorylase Kinase, domain 1"/>
    <property type="match status" value="1"/>
</dbReference>
<dbReference type="STRING" id="1344416.A0A139A9Q8"/>
<keyword evidence="4 7" id="KW-0547">Nucleotide-binding</keyword>
<dbReference type="PROSITE" id="PS50011">
    <property type="entry name" value="PROTEIN_KINASE_DOM"/>
    <property type="match status" value="1"/>
</dbReference>
<dbReference type="GO" id="GO:0004674">
    <property type="term" value="F:protein serine/threonine kinase activity"/>
    <property type="evidence" value="ECO:0007669"/>
    <property type="project" value="UniProtKB-KW"/>
</dbReference>
<dbReference type="Pfam" id="PF00069">
    <property type="entry name" value="Pkinase"/>
    <property type="match status" value="1"/>
</dbReference>
<feature type="compositionally biased region" description="Polar residues" evidence="8">
    <location>
        <begin position="78"/>
        <end position="105"/>
    </location>
</feature>
<keyword evidence="5 10" id="KW-0418">Kinase</keyword>
<feature type="domain" description="Protein kinase" evidence="9">
    <location>
        <begin position="269"/>
        <end position="684"/>
    </location>
</feature>
<comment type="similarity">
    <text evidence="1">Belongs to the protein kinase superfamily. CAMK Ser/Thr protein kinase family. NIM1 subfamily.</text>
</comment>
<evidence type="ECO:0000256" key="3">
    <source>
        <dbReference type="ARBA" id="ARBA00022679"/>
    </source>
</evidence>
<feature type="binding site" evidence="7">
    <location>
        <position position="298"/>
    </location>
    <ligand>
        <name>ATP</name>
        <dbReference type="ChEBI" id="CHEBI:30616"/>
    </ligand>
</feature>
<evidence type="ECO:0000256" key="5">
    <source>
        <dbReference type="ARBA" id="ARBA00022777"/>
    </source>
</evidence>
<dbReference type="InterPro" id="IPR000719">
    <property type="entry name" value="Prot_kinase_dom"/>
</dbReference>
<dbReference type="Proteomes" id="UP000070544">
    <property type="component" value="Unassembled WGS sequence"/>
</dbReference>
<evidence type="ECO:0000256" key="6">
    <source>
        <dbReference type="ARBA" id="ARBA00022840"/>
    </source>
</evidence>
<organism evidence="10 11">
    <name type="scientific">Gonapodya prolifera (strain JEL478)</name>
    <name type="common">Monoblepharis prolifera</name>
    <dbReference type="NCBI Taxonomy" id="1344416"/>
    <lineage>
        <taxon>Eukaryota</taxon>
        <taxon>Fungi</taxon>
        <taxon>Fungi incertae sedis</taxon>
        <taxon>Chytridiomycota</taxon>
        <taxon>Chytridiomycota incertae sedis</taxon>
        <taxon>Monoblepharidomycetes</taxon>
        <taxon>Monoblepharidales</taxon>
        <taxon>Gonapodyaceae</taxon>
        <taxon>Gonapodya</taxon>
    </lineage>
</organism>